<dbReference type="AlphaFoldDB" id="E7AA36"/>
<keyword evidence="4 8" id="KW-0547">Nucleotide-binding</keyword>
<dbReference type="CDD" id="cd06571">
    <property type="entry name" value="Bac_DnaA_C"/>
    <property type="match status" value="1"/>
</dbReference>
<reference evidence="14 15" key="1">
    <citation type="journal article" date="2011" name="Genome Biol. Evol.">
        <title>Comparative whole genome sequence analysis of the carcinogenic bacterial model pathogen Helicobacter felis.</title>
        <authorList>
            <person name="Arnold I.C."/>
            <person name="Zigova Z."/>
            <person name="Holden M."/>
            <person name="Lawley T.D."/>
            <person name="Rad R."/>
            <person name="Dougan G."/>
            <person name="Falkow S."/>
            <person name="Bentley S.D."/>
            <person name="Muller A."/>
        </authorList>
    </citation>
    <scope>NUCLEOTIDE SEQUENCE [LARGE SCALE GENOMIC DNA]</scope>
    <source>
        <strain evidence="15">ATCC 49179 / CCUG 28539 / NCTC 12436 / CS1</strain>
    </source>
</reference>
<dbReference type="GO" id="GO:0005886">
    <property type="term" value="C:plasma membrane"/>
    <property type="evidence" value="ECO:0007669"/>
    <property type="project" value="TreeGrafter"/>
</dbReference>
<dbReference type="GO" id="GO:0005737">
    <property type="term" value="C:cytoplasm"/>
    <property type="evidence" value="ECO:0007669"/>
    <property type="project" value="UniProtKB-SubCell"/>
</dbReference>
<dbReference type="eggNOG" id="COG0593">
    <property type="taxonomic scope" value="Bacteria"/>
</dbReference>
<dbReference type="SMART" id="SM00382">
    <property type="entry name" value="AAA"/>
    <property type="match status" value="1"/>
</dbReference>
<dbReference type="PROSITE" id="PS01008">
    <property type="entry name" value="DNAA"/>
    <property type="match status" value="1"/>
</dbReference>
<dbReference type="HAMAP" id="MF_00377">
    <property type="entry name" value="DnaA_bact"/>
    <property type="match status" value="1"/>
</dbReference>
<evidence type="ECO:0000256" key="7">
    <source>
        <dbReference type="ARBA" id="ARBA00023125"/>
    </source>
</evidence>
<dbReference type="PANTHER" id="PTHR30050:SF2">
    <property type="entry name" value="CHROMOSOMAL REPLICATION INITIATOR PROTEIN DNAA"/>
    <property type="match status" value="1"/>
</dbReference>
<dbReference type="GO" id="GO:0003688">
    <property type="term" value="F:DNA replication origin binding"/>
    <property type="evidence" value="ECO:0007669"/>
    <property type="project" value="UniProtKB-UniRule"/>
</dbReference>
<dbReference type="GO" id="GO:0005524">
    <property type="term" value="F:ATP binding"/>
    <property type="evidence" value="ECO:0007669"/>
    <property type="project" value="UniProtKB-UniRule"/>
</dbReference>
<evidence type="ECO:0000313" key="15">
    <source>
        <dbReference type="Proteomes" id="UP000007934"/>
    </source>
</evidence>
<dbReference type="Gene3D" id="1.10.1750.10">
    <property type="match status" value="1"/>
</dbReference>
<evidence type="ECO:0000256" key="11">
    <source>
        <dbReference type="RuleBase" id="RU004227"/>
    </source>
</evidence>
<dbReference type="GO" id="GO:0006270">
    <property type="term" value="P:DNA replication initiation"/>
    <property type="evidence" value="ECO:0007669"/>
    <property type="project" value="UniProtKB-UniRule"/>
</dbReference>
<accession>E7AA36</accession>
<dbReference type="SUPFAM" id="SSF48295">
    <property type="entry name" value="TrpR-like"/>
    <property type="match status" value="1"/>
</dbReference>
<proteinExistence type="inferred from homology"/>
<comment type="subunit">
    <text evidence="8">Oligomerizes as a right-handed, spiral filament on DNA at oriC.</text>
</comment>
<dbReference type="InterPro" id="IPR020591">
    <property type="entry name" value="Chromosome_initiator_DnaA-like"/>
</dbReference>
<comment type="caution">
    <text evidence="8">Lacks conserved residue(s) required for the propagation of feature annotation.</text>
</comment>
<comment type="subcellular location">
    <subcellularLocation>
        <location evidence="8">Cytoplasm</location>
    </subcellularLocation>
</comment>
<keyword evidence="5 8" id="KW-0067">ATP-binding</keyword>
<keyword evidence="15" id="KW-1185">Reference proteome</keyword>
<feature type="region of interest" description="Domain I, interacts with DnaA modulators" evidence="8">
    <location>
        <begin position="1"/>
        <end position="76"/>
    </location>
</feature>
<dbReference type="KEGG" id="hfe:HFELIS_13710"/>
<protein>
    <recommendedName>
        <fullName evidence="8 9">Chromosomal replication initiator protein DnaA</fullName>
    </recommendedName>
</protein>
<evidence type="ECO:0000256" key="4">
    <source>
        <dbReference type="ARBA" id="ARBA00022741"/>
    </source>
</evidence>
<dbReference type="Gene3D" id="3.30.300.180">
    <property type="match status" value="1"/>
</dbReference>
<keyword evidence="2 8" id="KW-0963">Cytoplasm</keyword>
<sequence>MIEQIWDALKLGVSEYEFKTYMRLLHYDAHASKADLFVFYAPNVLLCHYISTKYRTLLEDTIGAHKGYKVQVQVRPKSQQQTTPPKPLMVAKNNPTLNPVFRFDTLVVGACNQMAVKIATQVARQSGVYNPVLFFGGVGLGKTHLLNAIGNHACDQLKSVLYVTAEQFLNDYVSGLNSRSMDKFQEKYRSCDYLLIDDVQFFAGKEKVQEEFFHTFNALHAQNKQIVITSDKPPKDIKGLAERLLSRFEMGMLASVHPPTLETKLAIIEQKCAQDQIELPQEVLHYLASHLNENIRQIEGTLLRLNATATLSHQPISLQMAQSVVQETCKERAQEISLERILRVVASTLNLKPSQIQSNARTRQVSLAKKSVIYLARQLTPNSSSVIAQFLGLKDHSAVSKSLRLIQKAMLEDTQIKLLLEEMAHKLQTHN</sequence>
<dbReference type="InterPro" id="IPR001957">
    <property type="entry name" value="Chromosome_initiator_DnaA"/>
</dbReference>
<dbReference type="GO" id="GO:0006275">
    <property type="term" value="P:regulation of DNA replication"/>
    <property type="evidence" value="ECO:0007669"/>
    <property type="project" value="UniProtKB-UniRule"/>
</dbReference>
<dbReference type="Pfam" id="PF08299">
    <property type="entry name" value="Bac_DnaA_C"/>
    <property type="match status" value="1"/>
</dbReference>
<evidence type="ECO:0000256" key="5">
    <source>
        <dbReference type="ARBA" id="ARBA00022840"/>
    </source>
</evidence>
<evidence type="ECO:0000256" key="6">
    <source>
        <dbReference type="ARBA" id="ARBA00023121"/>
    </source>
</evidence>
<dbReference type="Proteomes" id="UP000007934">
    <property type="component" value="Chromosome"/>
</dbReference>
<dbReference type="InterPro" id="IPR027417">
    <property type="entry name" value="P-loop_NTPase"/>
</dbReference>
<dbReference type="HOGENOM" id="CLU_026910_0_1_7"/>
<feature type="domain" description="AAA+ ATPase" evidence="12">
    <location>
        <begin position="128"/>
        <end position="256"/>
    </location>
</feature>
<feature type="binding site" evidence="8">
    <location>
        <position position="143"/>
    </location>
    <ligand>
        <name>ATP</name>
        <dbReference type="ChEBI" id="CHEBI:30616"/>
    </ligand>
</feature>
<keyword evidence="3 8" id="KW-0235">DNA replication</keyword>
<gene>
    <name evidence="8 14" type="primary">dnaA</name>
    <name evidence="14" type="ordered locus">Hfelis_13710</name>
</gene>
<evidence type="ECO:0000256" key="10">
    <source>
        <dbReference type="RuleBase" id="RU000577"/>
    </source>
</evidence>
<dbReference type="NCBIfam" id="TIGR00362">
    <property type="entry name" value="DnaA"/>
    <property type="match status" value="1"/>
</dbReference>
<dbReference type="STRING" id="936155.HFELIS_13710"/>
<feature type="binding site" evidence="8">
    <location>
        <position position="141"/>
    </location>
    <ligand>
        <name>ATP</name>
        <dbReference type="ChEBI" id="CHEBI:30616"/>
    </ligand>
</feature>
<evidence type="ECO:0000259" key="13">
    <source>
        <dbReference type="SMART" id="SM00760"/>
    </source>
</evidence>
<dbReference type="Gene3D" id="3.40.50.300">
    <property type="entry name" value="P-loop containing nucleotide triphosphate hydrolases"/>
    <property type="match status" value="1"/>
</dbReference>
<keyword evidence="6 8" id="KW-0446">Lipid-binding</keyword>
<comment type="function">
    <text evidence="8 10">Plays an essential role in the initiation and regulation of chromosomal replication. ATP-DnaA binds to the origin of replication (oriC) to initiate formation of the DNA replication initiation complex once per cell cycle. Binds the DnaA box (a 9 base pair repeat at the origin) and separates the double-stranded (ds)DNA. Forms a right-handed helical filament on oriC DNA; dsDNA binds to the exterior of the filament while single-stranded (ss)DNA is stabiized in the filament's interior. The ATP-DnaA-oriC complex binds and stabilizes one strand of the AT-rich DNA unwinding element (DUE), permitting loading of DNA polymerase. After initiation quickly degrades to an ADP-DnaA complex that is not apt for DNA replication. Binds acidic phospholipids.</text>
</comment>
<dbReference type="PANTHER" id="PTHR30050">
    <property type="entry name" value="CHROMOSOMAL REPLICATION INITIATOR PROTEIN DNAA"/>
    <property type="match status" value="1"/>
</dbReference>
<dbReference type="GeneID" id="36134483"/>
<dbReference type="SMART" id="SM00760">
    <property type="entry name" value="Bac_DnaA_C"/>
    <property type="match status" value="1"/>
</dbReference>
<name>E7AA36_HELFC</name>
<dbReference type="FunFam" id="3.40.50.300:FF:000668">
    <property type="entry name" value="Chromosomal replication initiator protein DnaA"/>
    <property type="match status" value="1"/>
</dbReference>
<evidence type="ECO:0000256" key="1">
    <source>
        <dbReference type="ARBA" id="ARBA00006583"/>
    </source>
</evidence>
<dbReference type="Pfam" id="PF00308">
    <property type="entry name" value="Bac_DnaA"/>
    <property type="match status" value="1"/>
</dbReference>
<dbReference type="RefSeq" id="WP_013469819.1">
    <property type="nucleotide sequence ID" value="NC_014810.2"/>
</dbReference>
<dbReference type="InterPro" id="IPR013159">
    <property type="entry name" value="DnaA_C"/>
</dbReference>
<dbReference type="PRINTS" id="PR00051">
    <property type="entry name" value="DNAA"/>
</dbReference>
<organism evidence="14 15">
    <name type="scientific">Helicobacter felis (strain ATCC 49179 / CCUG 28539 / NCTC 12436 / CS1)</name>
    <dbReference type="NCBI Taxonomy" id="936155"/>
    <lineage>
        <taxon>Bacteria</taxon>
        <taxon>Pseudomonadati</taxon>
        <taxon>Campylobacterota</taxon>
        <taxon>Epsilonproteobacteria</taxon>
        <taxon>Campylobacterales</taxon>
        <taxon>Helicobacteraceae</taxon>
        <taxon>Helicobacter</taxon>
    </lineage>
</organism>
<dbReference type="InterPro" id="IPR003593">
    <property type="entry name" value="AAA+_ATPase"/>
</dbReference>
<dbReference type="InterPro" id="IPR018312">
    <property type="entry name" value="Chromosome_initiator_DnaA_CS"/>
</dbReference>
<evidence type="ECO:0000256" key="8">
    <source>
        <dbReference type="HAMAP-Rule" id="MF_00377"/>
    </source>
</evidence>
<comment type="similarity">
    <text evidence="1 8 11">Belongs to the DnaA family.</text>
</comment>
<evidence type="ECO:0000256" key="9">
    <source>
        <dbReference type="NCBIfam" id="TIGR00362"/>
    </source>
</evidence>
<feature type="binding site" evidence="8">
    <location>
        <position position="139"/>
    </location>
    <ligand>
        <name>ATP</name>
        <dbReference type="ChEBI" id="CHEBI:30616"/>
    </ligand>
</feature>
<keyword evidence="7 8" id="KW-0238">DNA-binding</keyword>
<dbReference type="CDD" id="cd00009">
    <property type="entry name" value="AAA"/>
    <property type="match status" value="1"/>
</dbReference>
<feature type="domain" description="Chromosomal replication initiator DnaA C-terminal" evidence="13">
    <location>
        <begin position="337"/>
        <end position="406"/>
    </location>
</feature>
<evidence type="ECO:0000256" key="2">
    <source>
        <dbReference type="ARBA" id="ARBA00022490"/>
    </source>
</evidence>
<dbReference type="Gene3D" id="1.10.8.60">
    <property type="match status" value="1"/>
</dbReference>
<dbReference type="SUPFAM" id="SSF52540">
    <property type="entry name" value="P-loop containing nucleoside triphosphate hydrolases"/>
    <property type="match status" value="1"/>
</dbReference>
<comment type="domain">
    <text evidence="8">Domain I is involved in oligomerization and binding regulators, domain II is flexibile and of varying length in different bacteria, domain III forms the AAA+ region, while domain IV binds dsDNA.</text>
</comment>
<evidence type="ECO:0000259" key="12">
    <source>
        <dbReference type="SMART" id="SM00382"/>
    </source>
</evidence>
<dbReference type="InterPro" id="IPR013317">
    <property type="entry name" value="DnaA_dom"/>
</dbReference>
<feature type="binding site" evidence="8">
    <location>
        <position position="142"/>
    </location>
    <ligand>
        <name>ATP</name>
        <dbReference type="ChEBI" id="CHEBI:30616"/>
    </ligand>
</feature>
<dbReference type="OrthoDB" id="9807019at2"/>
<evidence type="ECO:0000313" key="14">
    <source>
        <dbReference type="EMBL" id="CBY83455.1"/>
    </source>
</evidence>
<dbReference type="InterPro" id="IPR038454">
    <property type="entry name" value="DnaA_N_sf"/>
</dbReference>
<dbReference type="EMBL" id="FQ670179">
    <property type="protein sequence ID" value="CBY83455.1"/>
    <property type="molecule type" value="Genomic_DNA"/>
</dbReference>
<dbReference type="InterPro" id="IPR010921">
    <property type="entry name" value="Trp_repressor/repl_initiator"/>
</dbReference>
<feature type="region of interest" description="Domain IV, binds dsDNA" evidence="8">
    <location>
        <begin position="310"/>
        <end position="431"/>
    </location>
</feature>
<evidence type="ECO:0000256" key="3">
    <source>
        <dbReference type="ARBA" id="ARBA00022705"/>
    </source>
</evidence>
<dbReference type="GO" id="GO:0008289">
    <property type="term" value="F:lipid binding"/>
    <property type="evidence" value="ECO:0007669"/>
    <property type="project" value="UniProtKB-KW"/>
</dbReference>